<gene>
    <name evidence="2" type="ORF">CHH57_00885</name>
</gene>
<keyword evidence="1" id="KW-0812">Transmembrane</keyword>
<organism evidence="2 3">
    <name type="scientific">Niallia circulans</name>
    <name type="common">Bacillus circulans</name>
    <dbReference type="NCBI Taxonomy" id="1397"/>
    <lineage>
        <taxon>Bacteria</taxon>
        <taxon>Bacillati</taxon>
        <taxon>Bacillota</taxon>
        <taxon>Bacilli</taxon>
        <taxon>Bacillales</taxon>
        <taxon>Bacillaceae</taxon>
        <taxon>Niallia</taxon>
    </lineage>
</organism>
<dbReference type="InterPro" id="IPR021486">
    <property type="entry name" value="DUF3139"/>
</dbReference>
<evidence type="ECO:0000313" key="3">
    <source>
        <dbReference type="Proteomes" id="UP000216961"/>
    </source>
</evidence>
<comment type="caution">
    <text evidence="2">The sequence shown here is derived from an EMBL/GenBank/DDBJ whole genome shotgun (WGS) entry which is preliminary data.</text>
</comment>
<reference evidence="2 3" key="1">
    <citation type="submission" date="2017-07" db="EMBL/GenBank/DDBJ databases">
        <title>Isolation and whole genome analysis of endospore-forming bacteria from heroin.</title>
        <authorList>
            <person name="Kalinowski J."/>
            <person name="Ahrens B."/>
            <person name="Al-Dilaimi A."/>
            <person name="Winkler A."/>
            <person name="Wibberg D."/>
            <person name="Schleenbecker U."/>
            <person name="Ruckert C."/>
            <person name="Wolfel R."/>
            <person name="Grass G."/>
        </authorList>
    </citation>
    <scope>NUCLEOTIDE SEQUENCE [LARGE SCALE GENOMIC DNA]</scope>
    <source>
        <strain evidence="2 3">7521-2</strain>
    </source>
</reference>
<dbReference type="Pfam" id="PF11337">
    <property type="entry name" value="DUF3139"/>
    <property type="match status" value="1"/>
</dbReference>
<evidence type="ECO:0000256" key="1">
    <source>
        <dbReference type="SAM" id="Phobius"/>
    </source>
</evidence>
<evidence type="ECO:0000313" key="2">
    <source>
        <dbReference type="EMBL" id="PAD85259.1"/>
    </source>
</evidence>
<dbReference type="RefSeq" id="WP_095328442.1">
    <property type="nucleotide sequence ID" value="NZ_JABRVO010000342.1"/>
</dbReference>
<dbReference type="EMBL" id="NPBQ01000004">
    <property type="protein sequence ID" value="PAD85259.1"/>
    <property type="molecule type" value="Genomic_DNA"/>
</dbReference>
<sequence length="110" mass="13285">MKKKALIIFTTVTWLIILCPFAILGYINYQKHSLKNDVYAYLLEKYQEDDILEIDTTLTKASYHFTTFVTFRDEPDQKYEYIRVDKEIRQASPNPNEEEEHLYKHLDFNR</sequence>
<protein>
    <recommendedName>
        <fullName evidence="4">DUF3139 domain-containing protein</fullName>
    </recommendedName>
</protein>
<name>A0AA91TW73_NIACI</name>
<keyword evidence="1" id="KW-1133">Transmembrane helix</keyword>
<dbReference type="Proteomes" id="UP000216961">
    <property type="component" value="Unassembled WGS sequence"/>
</dbReference>
<evidence type="ECO:0008006" key="4">
    <source>
        <dbReference type="Google" id="ProtNLM"/>
    </source>
</evidence>
<feature type="transmembrane region" description="Helical" evidence="1">
    <location>
        <begin position="6"/>
        <end position="27"/>
    </location>
</feature>
<accession>A0AA91TW73</accession>
<dbReference type="AlphaFoldDB" id="A0AA91TW73"/>
<keyword evidence="1" id="KW-0472">Membrane</keyword>
<proteinExistence type="predicted"/>